<dbReference type="PROSITE" id="PS00760">
    <property type="entry name" value="SPASE_I_2"/>
    <property type="match status" value="1"/>
</dbReference>
<keyword evidence="12" id="KW-1185">Reference proteome</keyword>
<dbReference type="STRING" id="349521.HCH_01798"/>
<dbReference type="eggNOG" id="COG0681">
    <property type="taxonomic scope" value="Bacteria"/>
</dbReference>
<dbReference type="AlphaFoldDB" id="Q2SL34"/>
<dbReference type="GO" id="GO:0006465">
    <property type="term" value="P:signal peptide processing"/>
    <property type="evidence" value="ECO:0007669"/>
    <property type="project" value="InterPro"/>
</dbReference>
<dbReference type="GO" id="GO:0016020">
    <property type="term" value="C:membrane"/>
    <property type="evidence" value="ECO:0007669"/>
    <property type="project" value="UniProtKB-SubCell"/>
</dbReference>
<evidence type="ECO:0000313" key="12">
    <source>
        <dbReference type="Proteomes" id="UP000000238"/>
    </source>
</evidence>
<feature type="active site" evidence="7">
    <location>
        <position position="75"/>
    </location>
</feature>
<dbReference type="PANTHER" id="PTHR43390">
    <property type="entry name" value="SIGNAL PEPTIDASE I"/>
    <property type="match status" value="1"/>
</dbReference>
<dbReference type="Gene3D" id="2.10.109.10">
    <property type="entry name" value="Umud Fragment, subunit A"/>
    <property type="match status" value="1"/>
</dbReference>
<dbReference type="PROSITE" id="PS00501">
    <property type="entry name" value="SPASE_I_1"/>
    <property type="match status" value="1"/>
</dbReference>
<name>Q2SL34_HAHCH</name>
<evidence type="ECO:0000256" key="8">
    <source>
        <dbReference type="RuleBase" id="RU003993"/>
    </source>
</evidence>
<dbReference type="InterPro" id="IPR019758">
    <property type="entry name" value="Pept_S26A_signal_pept_1_CS"/>
</dbReference>
<evidence type="ECO:0000256" key="4">
    <source>
        <dbReference type="ARBA" id="ARBA00019232"/>
    </source>
</evidence>
<keyword evidence="8" id="KW-0812">Transmembrane</keyword>
<evidence type="ECO:0000256" key="2">
    <source>
        <dbReference type="ARBA" id="ARBA00009370"/>
    </source>
</evidence>
<dbReference type="SUPFAM" id="SSF51306">
    <property type="entry name" value="LexA/Signal peptidase"/>
    <property type="match status" value="1"/>
</dbReference>
<dbReference type="InterPro" id="IPR036286">
    <property type="entry name" value="LexA/Signal_pep-like_sf"/>
</dbReference>
<dbReference type="PANTHER" id="PTHR43390:SF1">
    <property type="entry name" value="CHLOROPLAST PROCESSING PEPTIDASE"/>
    <property type="match status" value="1"/>
</dbReference>
<dbReference type="CDD" id="cd06530">
    <property type="entry name" value="S26_SPase_I"/>
    <property type="match status" value="1"/>
</dbReference>
<organism evidence="11 12">
    <name type="scientific">Hahella chejuensis (strain KCTC 2396)</name>
    <dbReference type="NCBI Taxonomy" id="349521"/>
    <lineage>
        <taxon>Bacteria</taxon>
        <taxon>Pseudomonadati</taxon>
        <taxon>Pseudomonadota</taxon>
        <taxon>Gammaproteobacteria</taxon>
        <taxon>Oceanospirillales</taxon>
        <taxon>Hahellaceae</taxon>
        <taxon>Hahella</taxon>
    </lineage>
</organism>
<feature type="transmembrane region" description="Helical" evidence="8">
    <location>
        <begin position="6"/>
        <end position="27"/>
    </location>
</feature>
<dbReference type="EMBL" id="CP000155">
    <property type="protein sequence ID" value="ABC28640.1"/>
    <property type="molecule type" value="Genomic_DNA"/>
</dbReference>
<feature type="domain" description="Peptidase S26" evidence="10">
    <location>
        <begin position="45"/>
        <end position="236"/>
    </location>
</feature>
<evidence type="ECO:0000256" key="5">
    <source>
        <dbReference type="ARBA" id="ARBA00022670"/>
    </source>
</evidence>
<dbReference type="HOGENOM" id="CLU_028723_1_1_6"/>
<sequence>MDFDFSLILVVLTLVSGLIWLGFWLYIKVRTRGGSNAMIKEPVVVEYSRSFFPVLFLVLVVRSFLIEPFQIPSQSMMPTLEVGDFILVNKYSYGLRVPVLGYKFLDLGEPQRGDVMVFRTPEDNTTNYIKRVVGVPGDTVEYKDKQLIINGEPVDEKLIAALPAGAPRELYYEEQLGEKLHRIIKENYSNTGHEGKWVVPEGKYFMMGDNRDRSKDSRYIGLVPDENIVGRAFAIWMHWEKFLSLPTFSRVGSIQ</sequence>
<dbReference type="Pfam" id="PF10502">
    <property type="entry name" value="Peptidase_S26"/>
    <property type="match status" value="1"/>
</dbReference>
<dbReference type="Proteomes" id="UP000000238">
    <property type="component" value="Chromosome"/>
</dbReference>
<comment type="subcellular location">
    <subcellularLocation>
        <location evidence="9">Membrane</location>
        <topology evidence="9">Multi-pass membrane protein</topology>
    </subcellularLocation>
</comment>
<dbReference type="KEGG" id="hch:HCH_01798"/>
<dbReference type="GO" id="GO:0009003">
    <property type="term" value="F:signal peptidase activity"/>
    <property type="evidence" value="ECO:0007669"/>
    <property type="project" value="UniProtKB-EC"/>
</dbReference>
<dbReference type="PRINTS" id="PR00727">
    <property type="entry name" value="LEADERPTASE"/>
</dbReference>
<dbReference type="RefSeq" id="WP_011395712.1">
    <property type="nucleotide sequence ID" value="NC_007645.1"/>
</dbReference>
<dbReference type="GO" id="GO:0004252">
    <property type="term" value="F:serine-type endopeptidase activity"/>
    <property type="evidence" value="ECO:0007669"/>
    <property type="project" value="InterPro"/>
</dbReference>
<comment type="catalytic activity">
    <reaction evidence="1 8">
        <text>Cleavage of hydrophobic, N-terminal signal or leader sequences from secreted and periplasmic proteins.</text>
        <dbReference type="EC" id="3.4.21.89"/>
    </reaction>
</comment>
<accession>Q2SL34</accession>
<evidence type="ECO:0000259" key="10">
    <source>
        <dbReference type="Pfam" id="PF10502"/>
    </source>
</evidence>
<evidence type="ECO:0000256" key="3">
    <source>
        <dbReference type="ARBA" id="ARBA00013208"/>
    </source>
</evidence>
<reference evidence="11 12" key="1">
    <citation type="journal article" date="2005" name="Nucleic Acids Res.">
        <title>Genomic blueprint of Hahella chejuensis, a marine microbe producing an algicidal agent.</title>
        <authorList>
            <person name="Jeong H."/>
            <person name="Yim J.H."/>
            <person name="Lee C."/>
            <person name="Choi S.-H."/>
            <person name="Park Y.K."/>
            <person name="Yoon S.H."/>
            <person name="Hur C.-G."/>
            <person name="Kang H.-Y."/>
            <person name="Kim D."/>
            <person name="Lee H.H."/>
            <person name="Park K.H."/>
            <person name="Park S.-H."/>
            <person name="Park H.-S."/>
            <person name="Lee H.K."/>
            <person name="Oh T.K."/>
            <person name="Kim J.F."/>
        </authorList>
    </citation>
    <scope>NUCLEOTIDE SEQUENCE [LARGE SCALE GENOMIC DNA]</scope>
    <source>
        <strain evidence="11 12">KCTC 2396</strain>
    </source>
</reference>
<evidence type="ECO:0000256" key="7">
    <source>
        <dbReference type="PIRSR" id="PIRSR600223-1"/>
    </source>
</evidence>
<protein>
    <recommendedName>
        <fullName evidence="4 8">Signal peptidase I</fullName>
        <ecNumber evidence="3 8">3.4.21.89</ecNumber>
    </recommendedName>
</protein>
<dbReference type="MEROPS" id="S26.001"/>
<keyword evidence="6 8" id="KW-0378">Hydrolase</keyword>
<dbReference type="EC" id="3.4.21.89" evidence="3 8"/>
<comment type="similarity">
    <text evidence="2 9">Belongs to the peptidase S26 family.</text>
</comment>
<dbReference type="NCBIfam" id="TIGR02227">
    <property type="entry name" value="sigpep_I_bact"/>
    <property type="match status" value="1"/>
</dbReference>
<evidence type="ECO:0000313" key="11">
    <source>
        <dbReference type="EMBL" id="ABC28640.1"/>
    </source>
</evidence>
<dbReference type="InterPro" id="IPR019533">
    <property type="entry name" value="Peptidase_S26"/>
</dbReference>
<feature type="active site" evidence="7">
    <location>
        <position position="130"/>
    </location>
</feature>
<dbReference type="PROSITE" id="PS00761">
    <property type="entry name" value="SPASE_I_3"/>
    <property type="match status" value="1"/>
</dbReference>
<dbReference type="OrthoDB" id="9815782at2"/>
<evidence type="ECO:0000256" key="6">
    <source>
        <dbReference type="ARBA" id="ARBA00022801"/>
    </source>
</evidence>
<dbReference type="InterPro" id="IPR019756">
    <property type="entry name" value="Pept_S26A_signal_pept_1_Ser-AS"/>
</dbReference>
<dbReference type="InterPro" id="IPR019757">
    <property type="entry name" value="Pept_S26A_signal_pept_1_Lys-AS"/>
</dbReference>
<evidence type="ECO:0000256" key="9">
    <source>
        <dbReference type="RuleBase" id="RU362042"/>
    </source>
</evidence>
<keyword evidence="8" id="KW-0472">Membrane</keyword>
<proteinExistence type="inferred from homology"/>
<dbReference type="InterPro" id="IPR000223">
    <property type="entry name" value="Pept_S26A_signal_pept_1"/>
</dbReference>
<keyword evidence="5 8" id="KW-0645">Protease</keyword>
<evidence type="ECO:0000256" key="1">
    <source>
        <dbReference type="ARBA" id="ARBA00000677"/>
    </source>
</evidence>
<feature type="transmembrane region" description="Helical" evidence="8">
    <location>
        <begin position="47"/>
        <end position="65"/>
    </location>
</feature>
<keyword evidence="8" id="KW-1133">Transmembrane helix</keyword>
<gene>
    <name evidence="11" type="primary">lepB</name>
    <name evidence="11" type="ordered locus">HCH_01798</name>
</gene>